<protein>
    <submittedName>
        <fullName evidence="1">Anti-sigma-G factor Gin</fullName>
    </submittedName>
</protein>
<accession>A0A917TT32</accession>
<reference evidence="1" key="1">
    <citation type="journal article" date="2014" name="Int. J. Syst. Evol. Microbiol.">
        <title>Complete genome sequence of Corynebacterium casei LMG S-19264T (=DSM 44701T), isolated from a smear-ripened cheese.</title>
        <authorList>
            <consortium name="US DOE Joint Genome Institute (JGI-PGF)"/>
            <person name="Walter F."/>
            <person name="Albersmeier A."/>
            <person name="Kalinowski J."/>
            <person name="Ruckert C."/>
        </authorList>
    </citation>
    <scope>NUCLEOTIDE SEQUENCE</scope>
    <source>
        <strain evidence="1">CGMCC 1.6333</strain>
    </source>
</reference>
<sequence>MVELISKQTCVVCDNQRDKGINVYNLFICSQCEQKIVQTEPEDPSYAYFVEKLKRLNHSTSYS</sequence>
<gene>
    <name evidence="1" type="primary">csfB</name>
    <name evidence="1" type="ORF">GCM10011351_23790</name>
</gene>
<keyword evidence="2" id="KW-1185">Reference proteome</keyword>
<reference evidence="1" key="2">
    <citation type="submission" date="2020-09" db="EMBL/GenBank/DDBJ databases">
        <authorList>
            <person name="Sun Q."/>
            <person name="Zhou Y."/>
        </authorList>
    </citation>
    <scope>NUCLEOTIDE SEQUENCE</scope>
    <source>
        <strain evidence="1">CGMCC 1.6333</strain>
    </source>
</reference>
<proteinExistence type="predicted"/>
<dbReference type="Pfam" id="PF10764">
    <property type="entry name" value="Gin"/>
    <property type="match status" value="1"/>
</dbReference>
<dbReference type="EMBL" id="BMLG01000014">
    <property type="protein sequence ID" value="GGM36866.1"/>
    <property type="molecule type" value="Genomic_DNA"/>
</dbReference>
<evidence type="ECO:0000313" key="2">
    <source>
        <dbReference type="Proteomes" id="UP000618460"/>
    </source>
</evidence>
<dbReference type="RefSeq" id="WP_117156689.1">
    <property type="nucleotide sequence ID" value="NZ_BMLG01000014.1"/>
</dbReference>
<name>A0A917TT32_9BACI</name>
<dbReference type="InterPro" id="IPR019700">
    <property type="entry name" value="Sigma-G_inhibitor_Gin"/>
</dbReference>
<dbReference type="OrthoDB" id="2886653at2"/>
<dbReference type="AlphaFoldDB" id="A0A917TT32"/>
<organism evidence="1 2">
    <name type="scientific">Paraliobacillus quinghaiensis</name>
    <dbReference type="NCBI Taxonomy" id="470815"/>
    <lineage>
        <taxon>Bacteria</taxon>
        <taxon>Bacillati</taxon>
        <taxon>Bacillota</taxon>
        <taxon>Bacilli</taxon>
        <taxon>Bacillales</taxon>
        <taxon>Bacillaceae</taxon>
        <taxon>Paraliobacillus</taxon>
    </lineage>
</organism>
<evidence type="ECO:0000313" key="1">
    <source>
        <dbReference type="EMBL" id="GGM36866.1"/>
    </source>
</evidence>
<comment type="caution">
    <text evidence="1">The sequence shown here is derived from an EMBL/GenBank/DDBJ whole genome shotgun (WGS) entry which is preliminary data.</text>
</comment>
<dbReference type="Proteomes" id="UP000618460">
    <property type="component" value="Unassembled WGS sequence"/>
</dbReference>